<name>A0ABN8XM11_RANTA</name>
<dbReference type="EMBL" id="CATKSN020000135">
    <property type="protein sequence ID" value="CAI9149121.1"/>
    <property type="molecule type" value="Genomic_DNA"/>
</dbReference>
<accession>A0ABN8XM11</accession>
<reference evidence="1" key="1">
    <citation type="submission" date="2023-04" db="EMBL/GenBank/DDBJ databases">
        <authorList>
            <consortium name="ELIXIR-Norway"/>
        </authorList>
    </citation>
    <scope>NUCLEOTIDE SEQUENCE [LARGE SCALE GENOMIC DNA]</scope>
</reference>
<gene>
    <name evidence="1" type="ORF">MRATA1EN1_LOCUS30739</name>
</gene>
<evidence type="ECO:0000313" key="1">
    <source>
        <dbReference type="EMBL" id="CAI9149121.1"/>
    </source>
</evidence>
<proteinExistence type="predicted"/>
<organism evidence="1 2">
    <name type="scientific">Rangifer tarandus platyrhynchus</name>
    <name type="common">Svalbard reindeer</name>
    <dbReference type="NCBI Taxonomy" id="3082113"/>
    <lineage>
        <taxon>Eukaryota</taxon>
        <taxon>Metazoa</taxon>
        <taxon>Chordata</taxon>
        <taxon>Craniata</taxon>
        <taxon>Vertebrata</taxon>
        <taxon>Euteleostomi</taxon>
        <taxon>Mammalia</taxon>
        <taxon>Eutheria</taxon>
        <taxon>Laurasiatheria</taxon>
        <taxon>Artiodactyla</taxon>
        <taxon>Ruminantia</taxon>
        <taxon>Pecora</taxon>
        <taxon>Cervidae</taxon>
        <taxon>Odocoileinae</taxon>
        <taxon>Rangifer</taxon>
    </lineage>
</organism>
<keyword evidence="2" id="KW-1185">Reference proteome</keyword>
<comment type="caution">
    <text evidence="1">The sequence shown here is derived from an EMBL/GenBank/DDBJ whole genome shotgun (WGS) entry which is preliminary data.</text>
</comment>
<protein>
    <submittedName>
        <fullName evidence="1">Uncharacterized protein</fullName>
    </submittedName>
</protein>
<evidence type="ECO:0000313" key="2">
    <source>
        <dbReference type="Proteomes" id="UP001176941"/>
    </source>
</evidence>
<dbReference type="Proteomes" id="UP001176941">
    <property type="component" value="Unassembled WGS sequence"/>
</dbReference>
<sequence length="66" mass="7658">MNFGDVRSEQLPCPPRLRERRFSVPQRESVQMRCGALWRSRKGKETSRNRAESSNGCFCPAFNVHC</sequence>